<feature type="signal peptide" evidence="1">
    <location>
        <begin position="1"/>
        <end position="18"/>
    </location>
</feature>
<dbReference type="Proteomes" id="UP000245383">
    <property type="component" value="Unassembled WGS sequence"/>
</dbReference>
<dbReference type="AlphaFoldDB" id="A0A2T9YGP6"/>
<feature type="chain" id="PRO_5015649326" description="Killer toxin Kp4 domain-containing protein" evidence="1">
    <location>
        <begin position="19"/>
        <end position="123"/>
    </location>
</feature>
<dbReference type="EMBL" id="MBFR01000197">
    <property type="protein sequence ID" value="PVU91522.1"/>
    <property type="molecule type" value="Genomic_DNA"/>
</dbReference>
<accession>A0A2T9YGP6</accession>
<evidence type="ECO:0000313" key="3">
    <source>
        <dbReference type="Proteomes" id="UP000245383"/>
    </source>
</evidence>
<evidence type="ECO:0008006" key="4">
    <source>
        <dbReference type="Google" id="ProtNLM"/>
    </source>
</evidence>
<sequence>MKTSLSATAIAAVFLSLAQPNQQPELLSAMQQAGVVGIKCWPGYIGVDCVLNNVDDVAKLSCFLKGKPGKSGQGVFLLNDNQNTGKFSPAANVAPASGGLRASCSLIVDIQKCMNKCVDDALA</sequence>
<evidence type="ECO:0000256" key="1">
    <source>
        <dbReference type="SAM" id="SignalP"/>
    </source>
</evidence>
<name>A0A2T9YGP6_9FUNG</name>
<keyword evidence="3" id="KW-1185">Reference proteome</keyword>
<dbReference type="STRING" id="133385.A0A2T9YGP6"/>
<protein>
    <recommendedName>
        <fullName evidence="4">Killer toxin Kp4 domain-containing protein</fullName>
    </recommendedName>
</protein>
<evidence type="ECO:0000313" key="2">
    <source>
        <dbReference type="EMBL" id="PVU91522.1"/>
    </source>
</evidence>
<reference evidence="2 3" key="1">
    <citation type="journal article" date="2018" name="MBio">
        <title>Comparative Genomics Reveals the Core Gene Toolbox for the Fungus-Insect Symbiosis.</title>
        <authorList>
            <person name="Wang Y."/>
            <person name="Stata M."/>
            <person name="Wang W."/>
            <person name="Stajich J.E."/>
            <person name="White M.M."/>
            <person name="Moncalvo J.M."/>
        </authorList>
    </citation>
    <scope>NUCLEOTIDE SEQUENCE [LARGE SCALE GENOMIC DNA]</scope>
    <source>
        <strain evidence="2 3">SWE-8-4</strain>
    </source>
</reference>
<organism evidence="2 3">
    <name type="scientific">Smittium simulii</name>
    <dbReference type="NCBI Taxonomy" id="133385"/>
    <lineage>
        <taxon>Eukaryota</taxon>
        <taxon>Fungi</taxon>
        <taxon>Fungi incertae sedis</taxon>
        <taxon>Zoopagomycota</taxon>
        <taxon>Kickxellomycotina</taxon>
        <taxon>Harpellomycetes</taxon>
        <taxon>Harpellales</taxon>
        <taxon>Legeriomycetaceae</taxon>
        <taxon>Smittium</taxon>
    </lineage>
</organism>
<keyword evidence="1" id="KW-0732">Signal</keyword>
<gene>
    <name evidence="2" type="ORF">BB561_004361</name>
</gene>
<comment type="caution">
    <text evidence="2">The sequence shown here is derived from an EMBL/GenBank/DDBJ whole genome shotgun (WGS) entry which is preliminary data.</text>
</comment>
<proteinExistence type="predicted"/>